<keyword evidence="5" id="KW-1278">Translocase</keyword>
<evidence type="ECO:0000313" key="7">
    <source>
        <dbReference type="EMBL" id="QPJ63816.1"/>
    </source>
</evidence>
<dbReference type="EMBL" id="CP048685">
    <property type="protein sequence ID" value="QPJ63816.1"/>
    <property type="molecule type" value="Genomic_DNA"/>
</dbReference>
<reference evidence="7 8" key="1">
    <citation type="submission" date="2020-02" db="EMBL/GenBank/DDBJ databases">
        <title>Genomic and physiological characterization of two novel Nitrospinaceae genera.</title>
        <authorList>
            <person name="Mueller A.J."/>
            <person name="Jung M.-Y."/>
            <person name="Strachan C.R."/>
            <person name="Herbold C.W."/>
            <person name="Kirkegaard R.H."/>
            <person name="Daims H."/>
        </authorList>
    </citation>
    <scope>NUCLEOTIDE SEQUENCE [LARGE SCALE GENOMIC DNA]</scope>
    <source>
        <strain evidence="7">EB</strain>
    </source>
</reference>
<comment type="function">
    <text evidence="5">NDH-1 shuttles electrons from NADH, via FMN and iron-sulfur (Fe-S) centers, to quinones in the respiratory chain. The immediate electron acceptor for the enzyme in this species is believed to be ubiquinone. Couples the redox reaction to proton translocation (for every two electrons transferred, four hydrogen ions are translocated across the cytoplasmic membrane), and thus conserves the redox energy in a proton gradient. This subunit may bind ubiquinone.</text>
</comment>
<evidence type="ECO:0000256" key="6">
    <source>
        <dbReference type="RuleBase" id="RU000471"/>
    </source>
</evidence>
<feature type="transmembrane region" description="Helical" evidence="5">
    <location>
        <begin position="342"/>
        <end position="363"/>
    </location>
</feature>
<dbReference type="EC" id="7.1.1.-" evidence="5"/>
<protein>
    <recommendedName>
        <fullName evidence="5">NADH-quinone oxidoreductase subunit H</fullName>
        <ecNumber evidence="5">7.1.1.-</ecNumber>
    </recommendedName>
    <alternativeName>
        <fullName evidence="5">NADH dehydrogenase I subunit H</fullName>
    </alternativeName>
    <alternativeName>
        <fullName evidence="5">NDH-1 subunit H</fullName>
    </alternativeName>
</protein>
<feature type="transmembrane region" description="Helical" evidence="5">
    <location>
        <begin position="12"/>
        <end position="34"/>
    </location>
</feature>
<evidence type="ECO:0000256" key="3">
    <source>
        <dbReference type="ARBA" id="ARBA00022989"/>
    </source>
</evidence>
<dbReference type="GO" id="GO:0016655">
    <property type="term" value="F:oxidoreductase activity, acting on NAD(P)H, quinone or similar compound as acceptor"/>
    <property type="evidence" value="ECO:0007669"/>
    <property type="project" value="UniProtKB-UniRule"/>
</dbReference>
<feature type="transmembrane region" description="Helical" evidence="5">
    <location>
        <begin position="85"/>
        <end position="107"/>
    </location>
</feature>
<keyword evidence="5" id="KW-1003">Cell membrane</keyword>
<keyword evidence="5" id="KW-0830">Ubiquinone</keyword>
<feature type="transmembrane region" description="Helical" evidence="5">
    <location>
        <begin position="127"/>
        <end position="146"/>
    </location>
</feature>
<proteinExistence type="inferred from homology"/>
<evidence type="ECO:0000256" key="1">
    <source>
        <dbReference type="ARBA" id="ARBA00004141"/>
    </source>
</evidence>
<gene>
    <name evidence="5 7" type="primary">nuoH</name>
    <name evidence="7" type="ORF">G3M70_13445</name>
</gene>
<dbReference type="Pfam" id="PF00146">
    <property type="entry name" value="NADHdh"/>
    <property type="match status" value="1"/>
</dbReference>
<dbReference type="GO" id="GO:0048038">
    <property type="term" value="F:quinone binding"/>
    <property type="evidence" value="ECO:0007669"/>
    <property type="project" value="UniProtKB-KW"/>
</dbReference>
<dbReference type="Proteomes" id="UP000594688">
    <property type="component" value="Chromosome"/>
</dbReference>
<feature type="transmembrane region" description="Helical" evidence="5">
    <location>
        <begin position="257"/>
        <end position="277"/>
    </location>
</feature>
<keyword evidence="4 5" id="KW-0472">Membrane</keyword>
<name>A0A7T0BZP8_9BACT</name>
<dbReference type="GO" id="GO:0009060">
    <property type="term" value="P:aerobic respiration"/>
    <property type="evidence" value="ECO:0007669"/>
    <property type="project" value="TreeGrafter"/>
</dbReference>
<dbReference type="KEGG" id="nli:G3M70_13445"/>
<dbReference type="GO" id="GO:0003954">
    <property type="term" value="F:NADH dehydrogenase activity"/>
    <property type="evidence" value="ECO:0007669"/>
    <property type="project" value="TreeGrafter"/>
</dbReference>
<keyword evidence="5" id="KW-0874">Quinone</keyword>
<dbReference type="NCBIfam" id="NF004741">
    <property type="entry name" value="PRK06076.1-2"/>
    <property type="match status" value="1"/>
</dbReference>
<feature type="transmembrane region" description="Helical" evidence="5">
    <location>
        <begin position="297"/>
        <end position="321"/>
    </location>
</feature>
<keyword evidence="5 6" id="KW-0520">NAD</keyword>
<evidence type="ECO:0000256" key="2">
    <source>
        <dbReference type="ARBA" id="ARBA00022692"/>
    </source>
</evidence>
<dbReference type="PANTHER" id="PTHR11432:SF3">
    <property type="entry name" value="NADH-UBIQUINONE OXIDOREDUCTASE CHAIN 1"/>
    <property type="match status" value="1"/>
</dbReference>
<comment type="similarity">
    <text evidence="5 6">Belongs to the complex I subunit 1 family.</text>
</comment>
<dbReference type="AlphaFoldDB" id="A0A7T0BZP8"/>
<accession>A0A7T0BZP8</accession>
<evidence type="ECO:0000256" key="5">
    <source>
        <dbReference type="HAMAP-Rule" id="MF_01350"/>
    </source>
</evidence>
<sequence length="364" mass="40679">MSDEFLIELLVTLIKIGFVLAVTVGFFAPVLTWVERKQSAIMQDRIGANRADILGFKALGLFHIMADGLKMFTKEDFIPQGANKFLHTLSPIIALVPALLTFAVVPFGGKYELWGTEVNLVISDLDVGLLFVFAIASLATYGYVVAGWSSNNNWSLLGSMRTASQMISYEVTMGLTIIGVLMVYGTMQLDEIGAAQENFWRWGIFLQPLGFFMFLTASIAENKRIPFDAPEAESELVAGYFTEYSGLKFGMFFMAEFIEMVTIGAIVTILFFGGWHIPFVETKDIIDTFNFSWLGSSFANLIAMGIHVGVFFVKVCIFIFIQMTIRWTLPRFRYDQIMKLGWKILLPLSLANIVVTGIVIMALN</sequence>
<organism evidence="7 8">
    <name type="scientific">Candidatus Nitronauta litoralis</name>
    <dbReference type="NCBI Taxonomy" id="2705533"/>
    <lineage>
        <taxon>Bacteria</taxon>
        <taxon>Pseudomonadati</taxon>
        <taxon>Nitrospinota/Tectimicrobiota group</taxon>
        <taxon>Nitrospinota</taxon>
        <taxon>Nitrospinia</taxon>
        <taxon>Nitrospinales</taxon>
        <taxon>Nitrospinaceae</taxon>
        <taxon>Candidatus Nitronauta</taxon>
    </lineage>
</organism>
<evidence type="ECO:0000313" key="8">
    <source>
        <dbReference type="Proteomes" id="UP000594688"/>
    </source>
</evidence>
<dbReference type="HAMAP" id="MF_01350">
    <property type="entry name" value="NDH1_NuoH"/>
    <property type="match status" value="1"/>
</dbReference>
<comment type="subcellular location">
    <subcellularLocation>
        <location evidence="5 6">Cell membrane</location>
        <topology evidence="5 6">Multi-pass membrane protein</topology>
    </subcellularLocation>
    <subcellularLocation>
        <location evidence="1">Membrane</location>
        <topology evidence="1">Multi-pass membrane protein</topology>
    </subcellularLocation>
</comment>
<dbReference type="PANTHER" id="PTHR11432">
    <property type="entry name" value="NADH DEHYDROGENASE SUBUNIT 1"/>
    <property type="match status" value="1"/>
</dbReference>
<evidence type="ECO:0000256" key="4">
    <source>
        <dbReference type="ARBA" id="ARBA00023136"/>
    </source>
</evidence>
<dbReference type="GO" id="GO:0005886">
    <property type="term" value="C:plasma membrane"/>
    <property type="evidence" value="ECO:0007669"/>
    <property type="project" value="UniProtKB-SubCell"/>
</dbReference>
<keyword evidence="3 5" id="KW-1133">Transmembrane helix</keyword>
<keyword evidence="7" id="KW-0560">Oxidoreductase</keyword>
<dbReference type="InterPro" id="IPR001694">
    <property type="entry name" value="NADH_UbQ_OxRdtase_su1/FPO"/>
</dbReference>
<comment type="catalytic activity">
    <reaction evidence="5">
        <text>a quinone + NADH + 5 H(+)(in) = a quinol + NAD(+) + 4 H(+)(out)</text>
        <dbReference type="Rhea" id="RHEA:57888"/>
        <dbReference type="ChEBI" id="CHEBI:15378"/>
        <dbReference type="ChEBI" id="CHEBI:24646"/>
        <dbReference type="ChEBI" id="CHEBI:57540"/>
        <dbReference type="ChEBI" id="CHEBI:57945"/>
        <dbReference type="ChEBI" id="CHEBI:132124"/>
    </reaction>
</comment>
<feature type="transmembrane region" description="Helical" evidence="5">
    <location>
        <begin position="167"/>
        <end position="187"/>
    </location>
</feature>
<keyword evidence="2 5" id="KW-0812">Transmembrane</keyword>
<feature type="transmembrane region" description="Helical" evidence="5">
    <location>
        <begin position="199"/>
        <end position="220"/>
    </location>
</feature>
<comment type="subunit">
    <text evidence="5">NDH-1 is composed of 14 different subunits. Subunits NuoA, H, J, K, L, M, N constitute the membrane sector of the complex.</text>
</comment>